<keyword evidence="2" id="KW-0812">Transmembrane</keyword>
<dbReference type="InterPro" id="IPR010328">
    <property type="entry name" value="DUF928"/>
</dbReference>
<dbReference type="EMBL" id="JADEXN010000101">
    <property type="protein sequence ID" value="MBE9040616.1"/>
    <property type="molecule type" value="Genomic_DNA"/>
</dbReference>
<evidence type="ECO:0000313" key="4">
    <source>
        <dbReference type="Proteomes" id="UP000621799"/>
    </source>
</evidence>
<evidence type="ECO:0000256" key="1">
    <source>
        <dbReference type="SAM" id="MobiDB-lite"/>
    </source>
</evidence>
<gene>
    <name evidence="3" type="ORF">IQ235_07455</name>
</gene>
<keyword evidence="4" id="KW-1185">Reference proteome</keyword>
<dbReference type="AlphaFoldDB" id="A0A928Z9B9"/>
<sequence>MTEDDRFLSRTGLSKTFYPIARVLCVGGTIAGLATMTVAQVSPSLRVTFEPPTDERLDDSAGGASRPVDRKCNADESTPVPMLTLMPEYMREGLTLTPHPTVFAYIPTTSARRALFSLKDDTGKIVYQQTFTLTQTDGIASITLPTDAPPLPLDRTYEWSLGMLCEPVQTDFPIAMGQIRRIAPTSPKLDDLPPLERAASYGQSGFWYDTLAVLDEVRRSQPENEATAMVWTDFLDSVGLEEISSKPPLNLE</sequence>
<dbReference type="RefSeq" id="WP_264320862.1">
    <property type="nucleotide sequence ID" value="NZ_JADEXN010000101.1"/>
</dbReference>
<evidence type="ECO:0000313" key="3">
    <source>
        <dbReference type="EMBL" id="MBE9040616.1"/>
    </source>
</evidence>
<dbReference type="Pfam" id="PF06051">
    <property type="entry name" value="DUF928"/>
    <property type="match status" value="1"/>
</dbReference>
<comment type="caution">
    <text evidence="3">The sequence shown here is derived from an EMBL/GenBank/DDBJ whole genome shotgun (WGS) entry which is preliminary data.</text>
</comment>
<feature type="transmembrane region" description="Helical" evidence="2">
    <location>
        <begin position="20"/>
        <end position="39"/>
    </location>
</feature>
<keyword evidence="2" id="KW-1133">Transmembrane helix</keyword>
<feature type="region of interest" description="Disordered" evidence="1">
    <location>
        <begin position="49"/>
        <end position="76"/>
    </location>
</feature>
<protein>
    <submittedName>
        <fullName evidence="3">DUF928 domain-containing protein</fullName>
    </submittedName>
</protein>
<proteinExistence type="predicted"/>
<accession>A0A928Z9B9</accession>
<keyword evidence="2" id="KW-0472">Membrane</keyword>
<dbReference type="Proteomes" id="UP000621799">
    <property type="component" value="Unassembled WGS sequence"/>
</dbReference>
<organism evidence="3 4">
    <name type="scientific">Zarconia navalis LEGE 11467</name>
    <dbReference type="NCBI Taxonomy" id="1828826"/>
    <lineage>
        <taxon>Bacteria</taxon>
        <taxon>Bacillati</taxon>
        <taxon>Cyanobacteriota</taxon>
        <taxon>Cyanophyceae</taxon>
        <taxon>Oscillatoriophycideae</taxon>
        <taxon>Oscillatoriales</taxon>
        <taxon>Oscillatoriales incertae sedis</taxon>
        <taxon>Zarconia</taxon>
        <taxon>Zarconia navalis</taxon>
    </lineage>
</organism>
<reference evidence="3" key="1">
    <citation type="submission" date="2020-10" db="EMBL/GenBank/DDBJ databases">
        <authorList>
            <person name="Castelo-Branco R."/>
            <person name="Eusebio N."/>
            <person name="Adriana R."/>
            <person name="Vieira A."/>
            <person name="Brugerolle De Fraissinette N."/>
            <person name="Rezende De Castro R."/>
            <person name="Schneider M.P."/>
            <person name="Vasconcelos V."/>
            <person name="Leao P.N."/>
        </authorList>
    </citation>
    <scope>NUCLEOTIDE SEQUENCE</scope>
    <source>
        <strain evidence="3">LEGE 11467</strain>
    </source>
</reference>
<name>A0A928Z9B9_9CYAN</name>
<evidence type="ECO:0000256" key="2">
    <source>
        <dbReference type="SAM" id="Phobius"/>
    </source>
</evidence>